<reference evidence="6 7" key="1">
    <citation type="submission" date="2018-08" db="EMBL/GenBank/DDBJ databases">
        <title>Genomic Encyclopedia of Archaeal and Bacterial Type Strains, Phase II (KMG-II): from individual species to whole genera.</title>
        <authorList>
            <person name="Goeker M."/>
        </authorList>
    </citation>
    <scope>NUCLEOTIDE SEQUENCE [LARGE SCALE GENOMIC DNA]</scope>
    <source>
        <strain evidence="6 7">DSM 15986</strain>
    </source>
</reference>
<keyword evidence="4" id="KW-0175">Coiled coil</keyword>
<dbReference type="Gene3D" id="1.10.287.1120">
    <property type="entry name" value="Bipartite methylase S protein"/>
    <property type="match status" value="1"/>
</dbReference>
<evidence type="ECO:0000256" key="2">
    <source>
        <dbReference type="ARBA" id="ARBA00022747"/>
    </source>
</evidence>
<dbReference type="PANTHER" id="PTHR30408:SF12">
    <property type="entry name" value="TYPE I RESTRICTION ENZYME MJAVIII SPECIFICITY SUBUNIT"/>
    <property type="match status" value="1"/>
</dbReference>
<dbReference type="PANTHER" id="PTHR30408">
    <property type="entry name" value="TYPE-1 RESTRICTION ENZYME ECOKI SPECIFICITY PROTEIN"/>
    <property type="match status" value="1"/>
</dbReference>
<dbReference type="InterPro" id="IPR044946">
    <property type="entry name" value="Restrct_endonuc_typeI_TRD_sf"/>
</dbReference>
<evidence type="ECO:0000256" key="4">
    <source>
        <dbReference type="SAM" id="Coils"/>
    </source>
</evidence>
<keyword evidence="7" id="KW-1185">Reference proteome</keyword>
<dbReference type="Gene3D" id="3.90.220.20">
    <property type="entry name" value="DNA methylase specificity domains"/>
    <property type="match status" value="1"/>
</dbReference>
<evidence type="ECO:0000259" key="5">
    <source>
        <dbReference type="Pfam" id="PF01420"/>
    </source>
</evidence>
<dbReference type="EMBL" id="QUNF01000006">
    <property type="protein sequence ID" value="REG90709.1"/>
    <property type="molecule type" value="Genomic_DNA"/>
</dbReference>
<organism evidence="6 7">
    <name type="scientific">Algoriphagus antarcticus</name>
    <dbReference type="NCBI Taxonomy" id="238540"/>
    <lineage>
        <taxon>Bacteria</taxon>
        <taxon>Pseudomonadati</taxon>
        <taxon>Bacteroidota</taxon>
        <taxon>Cytophagia</taxon>
        <taxon>Cytophagales</taxon>
        <taxon>Cyclobacteriaceae</taxon>
        <taxon>Algoriphagus</taxon>
    </lineage>
</organism>
<dbReference type="InterPro" id="IPR000055">
    <property type="entry name" value="Restrct_endonuc_typeI_TRD"/>
</dbReference>
<evidence type="ECO:0000256" key="3">
    <source>
        <dbReference type="ARBA" id="ARBA00023125"/>
    </source>
</evidence>
<keyword evidence="3" id="KW-0238">DNA-binding</keyword>
<dbReference type="Proteomes" id="UP000256405">
    <property type="component" value="Unassembled WGS sequence"/>
</dbReference>
<dbReference type="GO" id="GO:0009307">
    <property type="term" value="P:DNA restriction-modification system"/>
    <property type="evidence" value="ECO:0007669"/>
    <property type="project" value="UniProtKB-KW"/>
</dbReference>
<protein>
    <submittedName>
        <fullName evidence="6">Type I restriction modification DNA specificity protein</fullName>
    </submittedName>
</protein>
<evidence type="ECO:0000256" key="1">
    <source>
        <dbReference type="ARBA" id="ARBA00010923"/>
    </source>
</evidence>
<gene>
    <name evidence="6" type="ORF">C8N25_106212</name>
</gene>
<dbReference type="SUPFAM" id="SSF116734">
    <property type="entry name" value="DNA methylase specificity domain"/>
    <property type="match status" value="1"/>
</dbReference>
<dbReference type="Pfam" id="PF01420">
    <property type="entry name" value="Methylase_S"/>
    <property type="match status" value="1"/>
</dbReference>
<evidence type="ECO:0000313" key="6">
    <source>
        <dbReference type="EMBL" id="REG90709.1"/>
    </source>
</evidence>
<comment type="similarity">
    <text evidence="1">Belongs to the type-I restriction system S methylase family.</text>
</comment>
<dbReference type="AlphaFoldDB" id="A0A3E0E068"/>
<feature type="domain" description="Type I restriction modification DNA specificity" evidence="5">
    <location>
        <begin position="23"/>
        <end position="214"/>
    </location>
</feature>
<comment type="caution">
    <text evidence="6">The sequence shown here is derived from an EMBL/GenBank/DDBJ whole genome shotgun (WGS) entry which is preliminary data.</text>
</comment>
<dbReference type="GO" id="GO:0003677">
    <property type="term" value="F:DNA binding"/>
    <property type="evidence" value="ECO:0007669"/>
    <property type="project" value="UniProtKB-KW"/>
</dbReference>
<dbReference type="InterPro" id="IPR052021">
    <property type="entry name" value="Type-I_RS_S_subunit"/>
</dbReference>
<feature type="coiled-coil region" evidence="4">
    <location>
        <begin position="197"/>
        <end position="224"/>
    </location>
</feature>
<name>A0A3E0E068_9BACT</name>
<evidence type="ECO:0000313" key="7">
    <source>
        <dbReference type="Proteomes" id="UP000256405"/>
    </source>
</evidence>
<accession>A0A3E0E068</accession>
<sequence>MQQLLTGKMRLKNIELGMLHHRWKTIHIADVFKFVKSYSISRNGLQSDCEGSIYCIHYGDIHAKYDSSFLDFNTQTAIPQLINKSLKIEKINYLQDGDIVMADASEDYNGVGAAVEIKNLNGKKAIGGLHTLVLRGDKKIISLDLAAYFFASEKVRNTLRKYATGSSVYSVTKTIIHNLSFIIPDSLEEQTAIAQLLQAADKEISLLKAKAEKLREQKKGLMQVLLTGKKRLKINI</sequence>
<keyword evidence="2" id="KW-0680">Restriction system</keyword>
<proteinExistence type="inferred from homology"/>